<feature type="non-terminal residue" evidence="1">
    <location>
        <position position="1"/>
    </location>
</feature>
<name>A0A2G1BP67_9FLAO</name>
<evidence type="ECO:0000313" key="2">
    <source>
        <dbReference type="Proteomes" id="UP000222163"/>
    </source>
</evidence>
<dbReference type="Proteomes" id="UP000222163">
    <property type="component" value="Unassembled WGS sequence"/>
</dbReference>
<evidence type="ECO:0000313" key="1">
    <source>
        <dbReference type="EMBL" id="PHN95846.1"/>
    </source>
</evidence>
<gene>
    <name evidence="1" type="ORF">CSC81_18305</name>
</gene>
<organism evidence="1 2">
    <name type="scientific">Tenacibaculum discolor</name>
    <dbReference type="NCBI Taxonomy" id="361581"/>
    <lineage>
        <taxon>Bacteria</taxon>
        <taxon>Pseudomonadati</taxon>
        <taxon>Bacteroidota</taxon>
        <taxon>Flavobacteriia</taxon>
        <taxon>Flavobacteriales</taxon>
        <taxon>Flavobacteriaceae</taxon>
        <taxon>Tenacibaculum</taxon>
    </lineage>
</organism>
<protein>
    <submittedName>
        <fullName evidence="1">Uncharacterized protein</fullName>
    </submittedName>
</protein>
<accession>A0A2G1BP67</accession>
<dbReference type="EMBL" id="PDUU01000971">
    <property type="protein sequence ID" value="PHN95846.1"/>
    <property type="molecule type" value="Genomic_DNA"/>
</dbReference>
<dbReference type="AlphaFoldDB" id="A0A2G1BP67"/>
<reference evidence="1 2" key="1">
    <citation type="journal article" date="2016" name="Nat. Commun.">
        <title>Microbial interactions lead to rapid micro-scale successions on model marine particles.</title>
        <authorList>
            <person name="Datta M.S."/>
            <person name="Sliwerska E."/>
            <person name="Gore J."/>
            <person name="Polz M.F."/>
            <person name="Cordero O.X."/>
        </authorList>
    </citation>
    <scope>NUCLEOTIDE SEQUENCE [LARGE SCALE GENOMIC DNA]</scope>
    <source>
        <strain evidence="1 2">4G03</strain>
    </source>
</reference>
<comment type="caution">
    <text evidence="1">The sequence shown here is derived from an EMBL/GenBank/DDBJ whole genome shotgun (WGS) entry which is preliminary data.</text>
</comment>
<proteinExistence type="predicted"/>
<sequence>TVILAVLSPVLHNNVPLAVVLKVLVPSQLSTTVTTGADGVVFGAAVPVPAALVQPSTVVETGRAP</sequence>